<proteinExistence type="predicted"/>
<keyword evidence="3" id="KW-1185">Reference proteome</keyword>
<sequence length="206" mass="21363">MRATLLTLAFTALAAAADDATTTVGFFGGGKWEDSDDDDSLPLIPSYTSIGASVVDVNAVETVLAISCLEGAATESCSINDPWTMTQGISSFSWYAEYTAFNRNPPVTATLDYNCAYENYTLSATCTYSMSYSGSADGAETSTSFSTETSWDTAATYAALEVTGGLDKFNQPEATETPEGGAGFAGPMQAMVTAAPVLAAGLLGML</sequence>
<keyword evidence="1" id="KW-0732">Signal</keyword>
<dbReference type="STRING" id="1036611.A0A1L9Q1J4"/>
<dbReference type="RefSeq" id="XP_040673406.1">
    <property type="nucleotide sequence ID" value="XM_040808815.1"/>
</dbReference>
<gene>
    <name evidence="2" type="ORF">ASPVEDRAFT_178400</name>
</gene>
<reference evidence="3" key="1">
    <citation type="journal article" date="2017" name="Genome Biol.">
        <title>Comparative genomics reveals high biological diversity and specific adaptations in the industrially and medically important fungal genus Aspergillus.</title>
        <authorList>
            <person name="de Vries R.P."/>
            <person name="Riley R."/>
            <person name="Wiebenga A."/>
            <person name="Aguilar-Osorio G."/>
            <person name="Amillis S."/>
            <person name="Uchima C.A."/>
            <person name="Anderluh G."/>
            <person name="Asadollahi M."/>
            <person name="Askin M."/>
            <person name="Barry K."/>
            <person name="Battaglia E."/>
            <person name="Bayram O."/>
            <person name="Benocci T."/>
            <person name="Braus-Stromeyer S.A."/>
            <person name="Caldana C."/>
            <person name="Canovas D."/>
            <person name="Cerqueira G.C."/>
            <person name="Chen F."/>
            <person name="Chen W."/>
            <person name="Choi C."/>
            <person name="Clum A."/>
            <person name="Dos Santos R.A."/>
            <person name="Damasio A.R."/>
            <person name="Diallinas G."/>
            <person name="Emri T."/>
            <person name="Fekete E."/>
            <person name="Flipphi M."/>
            <person name="Freyberg S."/>
            <person name="Gallo A."/>
            <person name="Gournas C."/>
            <person name="Habgood R."/>
            <person name="Hainaut M."/>
            <person name="Harispe M.L."/>
            <person name="Henrissat B."/>
            <person name="Hilden K.S."/>
            <person name="Hope R."/>
            <person name="Hossain A."/>
            <person name="Karabika E."/>
            <person name="Karaffa L."/>
            <person name="Karanyi Z."/>
            <person name="Krasevec N."/>
            <person name="Kuo A."/>
            <person name="Kusch H."/>
            <person name="LaButti K."/>
            <person name="Lagendijk E.L."/>
            <person name="Lapidus A."/>
            <person name="Levasseur A."/>
            <person name="Lindquist E."/>
            <person name="Lipzen A."/>
            <person name="Logrieco A.F."/>
            <person name="MacCabe A."/>
            <person name="Maekelae M.R."/>
            <person name="Malavazi I."/>
            <person name="Melin P."/>
            <person name="Meyer V."/>
            <person name="Mielnichuk N."/>
            <person name="Miskei M."/>
            <person name="Molnar A.P."/>
            <person name="Mule G."/>
            <person name="Ngan C.Y."/>
            <person name="Orejas M."/>
            <person name="Orosz E."/>
            <person name="Ouedraogo J.P."/>
            <person name="Overkamp K.M."/>
            <person name="Park H.-S."/>
            <person name="Perrone G."/>
            <person name="Piumi F."/>
            <person name="Punt P.J."/>
            <person name="Ram A.F."/>
            <person name="Ramon A."/>
            <person name="Rauscher S."/>
            <person name="Record E."/>
            <person name="Riano-Pachon D.M."/>
            <person name="Robert V."/>
            <person name="Roehrig J."/>
            <person name="Ruller R."/>
            <person name="Salamov A."/>
            <person name="Salih N.S."/>
            <person name="Samson R.A."/>
            <person name="Sandor E."/>
            <person name="Sanguinetti M."/>
            <person name="Schuetze T."/>
            <person name="Sepcic K."/>
            <person name="Shelest E."/>
            <person name="Sherlock G."/>
            <person name="Sophianopoulou V."/>
            <person name="Squina F.M."/>
            <person name="Sun H."/>
            <person name="Susca A."/>
            <person name="Todd R.B."/>
            <person name="Tsang A."/>
            <person name="Unkles S.E."/>
            <person name="van de Wiele N."/>
            <person name="van Rossen-Uffink D."/>
            <person name="Oliveira J.V."/>
            <person name="Vesth T.C."/>
            <person name="Visser J."/>
            <person name="Yu J.-H."/>
            <person name="Zhou M."/>
            <person name="Andersen M.R."/>
            <person name="Archer D.B."/>
            <person name="Baker S.E."/>
            <person name="Benoit I."/>
            <person name="Brakhage A.A."/>
            <person name="Braus G.H."/>
            <person name="Fischer R."/>
            <person name="Frisvad J.C."/>
            <person name="Goldman G.H."/>
            <person name="Houbraken J."/>
            <person name="Oakley B."/>
            <person name="Pocsi I."/>
            <person name="Scazzocchio C."/>
            <person name="Seiboth B."/>
            <person name="vanKuyk P.A."/>
            <person name="Wortman J."/>
            <person name="Dyer P.S."/>
            <person name="Grigoriev I.V."/>
        </authorList>
    </citation>
    <scope>NUCLEOTIDE SEQUENCE [LARGE SCALE GENOMIC DNA]</scope>
    <source>
        <strain evidence="3">CBS 583.65</strain>
    </source>
</reference>
<dbReference type="EMBL" id="KV878137">
    <property type="protein sequence ID" value="OJJ07644.1"/>
    <property type="molecule type" value="Genomic_DNA"/>
</dbReference>
<protein>
    <recommendedName>
        <fullName evidence="4">Ig-like domain-containing protein</fullName>
    </recommendedName>
</protein>
<dbReference type="VEuPathDB" id="FungiDB:ASPVEDRAFT_178400"/>
<evidence type="ECO:0008006" key="4">
    <source>
        <dbReference type="Google" id="ProtNLM"/>
    </source>
</evidence>
<dbReference type="OrthoDB" id="4991875at2759"/>
<dbReference type="Proteomes" id="UP000184073">
    <property type="component" value="Unassembled WGS sequence"/>
</dbReference>
<feature type="chain" id="PRO_5012499287" description="Ig-like domain-containing protein" evidence="1">
    <location>
        <begin position="17"/>
        <end position="206"/>
    </location>
</feature>
<organism evidence="2 3">
    <name type="scientific">Aspergillus versicolor CBS 583.65</name>
    <dbReference type="NCBI Taxonomy" id="1036611"/>
    <lineage>
        <taxon>Eukaryota</taxon>
        <taxon>Fungi</taxon>
        <taxon>Dikarya</taxon>
        <taxon>Ascomycota</taxon>
        <taxon>Pezizomycotina</taxon>
        <taxon>Eurotiomycetes</taxon>
        <taxon>Eurotiomycetidae</taxon>
        <taxon>Eurotiales</taxon>
        <taxon>Aspergillaceae</taxon>
        <taxon>Aspergillus</taxon>
        <taxon>Aspergillus subgen. Nidulantes</taxon>
    </lineage>
</organism>
<evidence type="ECO:0000313" key="3">
    <source>
        <dbReference type="Proteomes" id="UP000184073"/>
    </source>
</evidence>
<name>A0A1L9Q1J4_ASPVE</name>
<evidence type="ECO:0000313" key="2">
    <source>
        <dbReference type="EMBL" id="OJJ07644.1"/>
    </source>
</evidence>
<accession>A0A1L9Q1J4</accession>
<dbReference type="AlphaFoldDB" id="A0A1L9Q1J4"/>
<evidence type="ECO:0000256" key="1">
    <source>
        <dbReference type="SAM" id="SignalP"/>
    </source>
</evidence>
<feature type="signal peptide" evidence="1">
    <location>
        <begin position="1"/>
        <end position="16"/>
    </location>
</feature>
<dbReference type="GeneID" id="63724326"/>